<dbReference type="Proteomes" id="UP001476798">
    <property type="component" value="Unassembled WGS sequence"/>
</dbReference>
<feature type="non-terminal residue" evidence="1">
    <location>
        <position position="1"/>
    </location>
</feature>
<gene>
    <name evidence="1" type="ORF">GOODEAATRI_031590</name>
</gene>
<proteinExistence type="predicted"/>
<reference evidence="1 2" key="1">
    <citation type="submission" date="2021-06" db="EMBL/GenBank/DDBJ databases">
        <authorList>
            <person name="Palmer J.M."/>
        </authorList>
    </citation>
    <scope>NUCLEOTIDE SEQUENCE [LARGE SCALE GENOMIC DNA]</scope>
    <source>
        <strain evidence="1 2">GA_2019</strain>
        <tissue evidence="1">Muscle</tissue>
    </source>
</reference>
<protein>
    <submittedName>
        <fullName evidence="1">Uncharacterized protein</fullName>
    </submittedName>
</protein>
<dbReference type="EMBL" id="JAHRIO010055432">
    <property type="protein sequence ID" value="MEQ2176779.1"/>
    <property type="molecule type" value="Genomic_DNA"/>
</dbReference>
<dbReference type="Gene3D" id="3.40.190.10">
    <property type="entry name" value="Periplasmic binding protein-like II"/>
    <property type="match status" value="1"/>
</dbReference>
<evidence type="ECO:0000313" key="1">
    <source>
        <dbReference type="EMBL" id="MEQ2176779.1"/>
    </source>
</evidence>
<name>A0ABV0NZD2_9TELE</name>
<comment type="caution">
    <text evidence="1">The sequence shown here is derived from an EMBL/GenBank/DDBJ whole genome shotgun (WGS) entry which is preliminary data.</text>
</comment>
<sequence>FQNPYAYSPPFRFGTVPNGSTERNIRKNYPAMHQYMVKYHQTGVVDALVSLKSGSSETVDEWTSSKRIAELFLELASFCGTDVVSMSAYSCPFEGQKGGGLSQG</sequence>
<evidence type="ECO:0000313" key="2">
    <source>
        <dbReference type="Proteomes" id="UP001476798"/>
    </source>
</evidence>
<accession>A0ABV0NZD2</accession>
<organism evidence="1 2">
    <name type="scientific">Goodea atripinnis</name>
    <dbReference type="NCBI Taxonomy" id="208336"/>
    <lineage>
        <taxon>Eukaryota</taxon>
        <taxon>Metazoa</taxon>
        <taxon>Chordata</taxon>
        <taxon>Craniata</taxon>
        <taxon>Vertebrata</taxon>
        <taxon>Euteleostomi</taxon>
        <taxon>Actinopterygii</taxon>
        <taxon>Neopterygii</taxon>
        <taxon>Teleostei</taxon>
        <taxon>Neoteleostei</taxon>
        <taxon>Acanthomorphata</taxon>
        <taxon>Ovalentaria</taxon>
        <taxon>Atherinomorphae</taxon>
        <taxon>Cyprinodontiformes</taxon>
        <taxon>Goodeidae</taxon>
        <taxon>Goodea</taxon>
    </lineage>
</organism>
<keyword evidence="2" id="KW-1185">Reference proteome</keyword>